<dbReference type="AlphaFoldDB" id="A0A5C6DB42"/>
<dbReference type="EMBL" id="SJPV01000009">
    <property type="protein sequence ID" value="TWU33888.1"/>
    <property type="molecule type" value="Genomic_DNA"/>
</dbReference>
<evidence type="ECO:0000313" key="2">
    <source>
        <dbReference type="EMBL" id="TWU33888.1"/>
    </source>
</evidence>
<comment type="caution">
    <text evidence="2">The sequence shown here is derived from an EMBL/GenBank/DDBJ whole genome shotgun (WGS) entry which is preliminary data.</text>
</comment>
<gene>
    <name evidence="2" type="ORF">Poly41_48880</name>
</gene>
<dbReference type="Proteomes" id="UP000319143">
    <property type="component" value="Unassembled WGS sequence"/>
</dbReference>
<keyword evidence="3" id="KW-1185">Reference proteome</keyword>
<evidence type="ECO:0000313" key="3">
    <source>
        <dbReference type="Proteomes" id="UP000319143"/>
    </source>
</evidence>
<feature type="region of interest" description="Disordered" evidence="1">
    <location>
        <begin position="35"/>
        <end position="56"/>
    </location>
</feature>
<name>A0A5C6DB42_9BACT</name>
<protein>
    <submittedName>
        <fullName evidence="2">Uncharacterized protein</fullName>
    </submittedName>
</protein>
<accession>A0A5C6DB42</accession>
<proteinExistence type="predicted"/>
<dbReference type="RefSeq" id="WP_197231545.1">
    <property type="nucleotide sequence ID" value="NZ_SJPV01000009.1"/>
</dbReference>
<organism evidence="2 3">
    <name type="scientific">Novipirellula artificiosorum</name>
    <dbReference type="NCBI Taxonomy" id="2528016"/>
    <lineage>
        <taxon>Bacteria</taxon>
        <taxon>Pseudomonadati</taxon>
        <taxon>Planctomycetota</taxon>
        <taxon>Planctomycetia</taxon>
        <taxon>Pirellulales</taxon>
        <taxon>Pirellulaceae</taxon>
        <taxon>Novipirellula</taxon>
    </lineage>
</organism>
<evidence type="ECO:0000256" key="1">
    <source>
        <dbReference type="SAM" id="MobiDB-lite"/>
    </source>
</evidence>
<sequence>MDEKNLLDELTIRQRIAERRRELKLLRTIERALAKHREESQKAKAMRPVPAPSEGT</sequence>
<reference evidence="2 3" key="1">
    <citation type="submission" date="2019-02" db="EMBL/GenBank/DDBJ databases">
        <title>Deep-cultivation of Planctomycetes and their phenomic and genomic characterization uncovers novel biology.</title>
        <authorList>
            <person name="Wiegand S."/>
            <person name="Jogler M."/>
            <person name="Boedeker C."/>
            <person name="Pinto D."/>
            <person name="Vollmers J."/>
            <person name="Rivas-Marin E."/>
            <person name="Kohn T."/>
            <person name="Peeters S.H."/>
            <person name="Heuer A."/>
            <person name="Rast P."/>
            <person name="Oberbeckmann S."/>
            <person name="Bunk B."/>
            <person name="Jeske O."/>
            <person name="Meyerdierks A."/>
            <person name="Storesund J.E."/>
            <person name="Kallscheuer N."/>
            <person name="Luecker S."/>
            <person name="Lage O.M."/>
            <person name="Pohl T."/>
            <person name="Merkel B.J."/>
            <person name="Hornburger P."/>
            <person name="Mueller R.-W."/>
            <person name="Bruemmer F."/>
            <person name="Labrenz M."/>
            <person name="Spormann A.M."/>
            <person name="Op Den Camp H."/>
            <person name="Overmann J."/>
            <person name="Amann R."/>
            <person name="Jetten M.S.M."/>
            <person name="Mascher T."/>
            <person name="Medema M.H."/>
            <person name="Devos D.P."/>
            <person name="Kaster A.-K."/>
            <person name="Ovreas L."/>
            <person name="Rohde M."/>
            <person name="Galperin M.Y."/>
            <person name="Jogler C."/>
        </authorList>
    </citation>
    <scope>NUCLEOTIDE SEQUENCE [LARGE SCALE GENOMIC DNA]</scope>
    <source>
        <strain evidence="2 3">Poly41</strain>
    </source>
</reference>